<protein>
    <submittedName>
        <fullName evidence="7">Integrase</fullName>
    </submittedName>
</protein>
<name>A0ABQ1IWD2_9GAMM</name>
<feature type="domain" description="Core-binding (CB)" evidence="6">
    <location>
        <begin position="27"/>
        <end position="117"/>
    </location>
</feature>
<evidence type="ECO:0000256" key="1">
    <source>
        <dbReference type="ARBA" id="ARBA00022908"/>
    </source>
</evidence>
<accession>A0ABQ1IWD2</accession>
<dbReference type="RefSeq" id="WP_188738120.1">
    <property type="nucleotide sequence ID" value="NZ_BMII01000008.1"/>
</dbReference>
<comment type="caution">
    <text evidence="7">The sequence shown here is derived from an EMBL/GenBank/DDBJ whole genome shotgun (WGS) entry which is preliminary data.</text>
</comment>
<dbReference type="InterPro" id="IPR044068">
    <property type="entry name" value="CB"/>
</dbReference>
<feature type="domain" description="Tyr recombinase" evidence="5">
    <location>
        <begin position="140"/>
        <end position="343"/>
    </location>
</feature>
<evidence type="ECO:0000313" key="8">
    <source>
        <dbReference type="Proteomes" id="UP000617555"/>
    </source>
</evidence>
<keyword evidence="1" id="KW-0229">DNA integration</keyword>
<dbReference type="Gene3D" id="1.10.443.10">
    <property type="entry name" value="Intergrase catalytic core"/>
    <property type="match status" value="1"/>
</dbReference>
<dbReference type="Gene3D" id="1.10.150.130">
    <property type="match status" value="1"/>
</dbReference>
<dbReference type="InterPro" id="IPR010998">
    <property type="entry name" value="Integrase_recombinase_N"/>
</dbReference>
<dbReference type="PROSITE" id="PS51898">
    <property type="entry name" value="TYR_RECOMBINASE"/>
    <property type="match status" value="1"/>
</dbReference>
<dbReference type="PROSITE" id="PS51900">
    <property type="entry name" value="CB"/>
    <property type="match status" value="1"/>
</dbReference>
<keyword evidence="2 4" id="KW-0238">DNA-binding</keyword>
<dbReference type="InterPro" id="IPR004107">
    <property type="entry name" value="Integrase_SAM-like_N"/>
</dbReference>
<dbReference type="Pfam" id="PF00589">
    <property type="entry name" value="Phage_integrase"/>
    <property type="match status" value="1"/>
</dbReference>
<evidence type="ECO:0000256" key="3">
    <source>
        <dbReference type="ARBA" id="ARBA00023172"/>
    </source>
</evidence>
<dbReference type="EMBL" id="BMII01000008">
    <property type="protein sequence ID" value="GGB53512.1"/>
    <property type="molecule type" value="Genomic_DNA"/>
</dbReference>
<dbReference type="InterPro" id="IPR013762">
    <property type="entry name" value="Integrase-like_cat_sf"/>
</dbReference>
<evidence type="ECO:0000259" key="5">
    <source>
        <dbReference type="PROSITE" id="PS51898"/>
    </source>
</evidence>
<dbReference type="Pfam" id="PF02899">
    <property type="entry name" value="Phage_int_SAM_1"/>
    <property type="match status" value="1"/>
</dbReference>
<dbReference type="InterPro" id="IPR050090">
    <property type="entry name" value="Tyrosine_recombinase_XerCD"/>
</dbReference>
<reference evidence="8" key="1">
    <citation type="journal article" date="2019" name="Int. J. Syst. Evol. Microbiol.">
        <title>The Global Catalogue of Microorganisms (GCM) 10K type strain sequencing project: providing services to taxonomists for standard genome sequencing and annotation.</title>
        <authorList>
            <consortium name="The Broad Institute Genomics Platform"/>
            <consortium name="The Broad Institute Genome Sequencing Center for Infectious Disease"/>
            <person name="Wu L."/>
            <person name="Ma J."/>
        </authorList>
    </citation>
    <scope>NUCLEOTIDE SEQUENCE [LARGE SCALE GENOMIC DNA]</scope>
    <source>
        <strain evidence="8">CGMCC 1.15339</strain>
    </source>
</reference>
<keyword evidence="3" id="KW-0233">DNA recombination</keyword>
<dbReference type="SUPFAM" id="SSF56349">
    <property type="entry name" value="DNA breaking-rejoining enzymes"/>
    <property type="match status" value="1"/>
</dbReference>
<dbReference type="Proteomes" id="UP000617555">
    <property type="component" value="Unassembled WGS sequence"/>
</dbReference>
<gene>
    <name evidence="7" type="ORF">GCM10011607_12590</name>
</gene>
<dbReference type="InterPro" id="IPR002104">
    <property type="entry name" value="Integrase_catalytic"/>
</dbReference>
<organism evidence="7 8">
    <name type="scientific">Shewanella inventionis</name>
    <dbReference type="NCBI Taxonomy" id="1738770"/>
    <lineage>
        <taxon>Bacteria</taxon>
        <taxon>Pseudomonadati</taxon>
        <taxon>Pseudomonadota</taxon>
        <taxon>Gammaproteobacteria</taxon>
        <taxon>Alteromonadales</taxon>
        <taxon>Shewanellaceae</taxon>
        <taxon>Shewanella</taxon>
    </lineage>
</organism>
<evidence type="ECO:0000313" key="7">
    <source>
        <dbReference type="EMBL" id="GGB53512.1"/>
    </source>
</evidence>
<evidence type="ECO:0000259" key="6">
    <source>
        <dbReference type="PROSITE" id="PS51900"/>
    </source>
</evidence>
<proteinExistence type="predicted"/>
<keyword evidence="8" id="KW-1185">Reference proteome</keyword>
<dbReference type="PANTHER" id="PTHR30349">
    <property type="entry name" value="PHAGE INTEGRASE-RELATED"/>
    <property type="match status" value="1"/>
</dbReference>
<evidence type="ECO:0000256" key="4">
    <source>
        <dbReference type="PROSITE-ProRule" id="PRU01248"/>
    </source>
</evidence>
<dbReference type="SUPFAM" id="SSF47823">
    <property type="entry name" value="lambda integrase-like, N-terminal domain"/>
    <property type="match status" value="1"/>
</dbReference>
<sequence length="343" mass="39258">MNKMTKYSGKVTLKDDEGFFFEDTLPSSFNEYADTVSFLLNNKRSPKTIETYESNIKPFFEFCSDKGAKALPADPRTIVVFISYQANHCLSQYGKLLSVNTIATRLAAIKYFHIKNGFPSPTDHQICIDALDGLKRVRGRDTKNTTQDPIMYFDLERLIDAIGPDNSLKAIRDKAILTLGLQGGFRRSELCALKFKHLSFRRNALHVDIEFSKANQNNEREWKELPVDEHFAAYDYVKNWIEQSGITDGHLFRSISRDKRTIREYGFDEDTGKTRGIMSGNDIYRLIKHYALKSGLPVSKIGAHSLRSGCVTQLAENDKTDLYIMGRTGHKDPRTLQNYIKRR</sequence>
<dbReference type="InterPro" id="IPR011010">
    <property type="entry name" value="DNA_brk_join_enz"/>
</dbReference>
<evidence type="ECO:0000256" key="2">
    <source>
        <dbReference type="ARBA" id="ARBA00023125"/>
    </source>
</evidence>
<dbReference type="PANTHER" id="PTHR30349:SF90">
    <property type="entry name" value="TYROSINE RECOMBINASE XERD"/>
    <property type="match status" value="1"/>
</dbReference>